<reference evidence="3 4" key="1">
    <citation type="journal article" date="2013" name="Environ. Microbiol.">
        <title>Complete genome, catabolic sub-proteomes and key-metabolites of Desulfobacula toluolica Tol2, a marine, aromatic compound-degrading, sulfate-reducing bacterium.</title>
        <authorList>
            <person name="Wohlbrand L."/>
            <person name="Jacob J.H."/>
            <person name="Kube M."/>
            <person name="Mussmann M."/>
            <person name="Jarling R."/>
            <person name="Beck A."/>
            <person name="Amann R."/>
            <person name="Wilkes H."/>
            <person name="Reinhardt R."/>
            <person name="Rabus R."/>
        </authorList>
    </citation>
    <scope>NUCLEOTIDE SEQUENCE [LARGE SCALE GENOMIC DNA]</scope>
    <source>
        <strain evidence="4">DSM 7467 / Tol2</strain>
    </source>
</reference>
<dbReference type="AlphaFoldDB" id="K0NTU9"/>
<evidence type="ECO:0000313" key="4">
    <source>
        <dbReference type="Proteomes" id="UP000007347"/>
    </source>
</evidence>
<dbReference type="HOGENOM" id="CLU_362793_0_0_7"/>
<name>K0NTU9_DESTT</name>
<dbReference type="Pfam" id="PF20250">
    <property type="entry name" value="FapA_N"/>
    <property type="match status" value="1"/>
</dbReference>
<organism evidence="3 4">
    <name type="scientific">Desulfobacula toluolica (strain DSM 7467 / Tol2)</name>
    <dbReference type="NCBI Taxonomy" id="651182"/>
    <lineage>
        <taxon>Bacteria</taxon>
        <taxon>Pseudomonadati</taxon>
        <taxon>Thermodesulfobacteriota</taxon>
        <taxon>Desulfobacteria</taxon>
        <taxon>Desulfobacterales</taxon>
        <taxon>Desulfobacteraceae</taxon>
        <taxon>Desulfobacula</taxon>
    </lineage>
</organism>
<proteinExistence type="predicted"/>
<keyword evidence="1" id="KW-0175">Coiled coil</keyword>
<sequence length="770" mass="87542">MKPVPDKEKTLEQSNQIPSLAELALKYGTINDEQFNHVRRLYALKRNNDNPIGYEKLLLSQKFVTRYQVGLLKLIQEYLVVRKQGETFGQIAVEQGFVSQDDVDRALEMQKKEFRQSKIKKLIGDILVESSVLTLKQKNEILKEQNFLDTRARKTFATDPSKRVDQDGDRPIDQDIDLSDYEKQFLKIKVLDQEFAACVIEKGFCSKREVKIAQKVQADEFEKEKKIRILGDIMVELNYLTKEQRNLILKEQDRIKKNSGFVTDSGVHVHIGQDQMEAVVKISKEPENVCLQDIKDALETKGVKYGVYTDAILQCNLDLKNNEFVAAKQGLASDVLTNKNVLYHFDTGKTDTEPTKKGALLAEQRLEEGTYLKKNVFGNNIEQPKAHDLFFRCASGTRFLKDNKNAHAKAFAVKTGFVCLSVERKLYIHSTINVLEDADLRYGPLENYANLNISGILTGAYPITAGQVNAREIRGARIVATGSVKSQVGITDAVISAQGDIHAAYLHNCRIETFGNVYIANEIIDSHIFCSGKINSGQCRVISSILYAKKGIELAGAGNNRTKACILGAGSEHHILKKAGQINLEIKNISQHVDELKEKKDDQDRSAKKTFQKMVELKIFHDRAKNKKQKLAAEFKRKNDIFKKENLKNIAVLINNFEKRMISSISLLKELNKTKKEYEKQSAILEKKIKNLEPEIKRKIFERQMDLAVFFEWTKKQKNNPQIKINHKAFPGTLLKGIFSSLEIEKEMNGFLAFETSHSTKGYQMAIQKN</sequence>
<dbReference type="STRING" id="651182.TOL2_C43460"/>
<dbReference type="Proteomes" id="UP000007347">
    <property type="component" value="Chromosome"/>
</dbReference>
<dbReference type="RefSeq" id="WP_014959679.1">
    <property type="nucleotide sequence ID" value="NC_018645.1"/>
</dbReference>
<evidence type="ECO:0000259" key="2">
    <source>
        <dbReference type="Pfam" id="PF20250"/>
    </source>
</evidence>
<feature type="coiled-coil region" evidence="1">
    <location>
        <begin position="668"/>
        <end position="695"/>
    </location>
</feature>
<dbReference type="Pfam" id="PF03961">
    <property type="entry name" value="FapA"/>
    <property type="match status" value="1"/>
</dbReference>
<dbReference type="EMBL" id="FO203503">
    <property type="protein sequence ID" value="CCK82502.1"/>
    <property type="molecule type" value="Genomic_DNA"/>
</dbReference>
<dbReference type="KEGG" id="dto:TOL2_C43460"/>
<feature type="coiled-coil region" evidence="1">
    <location>
        <begin position="579"/>
        <end position="606"/>
    </location>
</feature>
<evidence type="ECO:0000256" key="1">
    <source>
        <dbReference type="SAM" id="Coils"/>
    </source>
</evidence>
<protein>
    <submittedName>
        <fullName evidence="3">Uncharacterized protein, associated with cobalamin biosynthesis gene cluster</fullName>
    </submittedName>
</protein>
<dbReference type="PATRIC" id="fig|651182.5.peg.5115"/>
<feature type="domain" description="Flagellar Assembly Protein A N-terminal region" evidence="2">
    <location>
        <begin position="268"/>
        <end position="406"/>
    </location>
</feature>
<evidence type="ECO:0000313" key="3">
    <source>
        <dbReference type="EMBL" id="CCK82502.1"/>
    </source>
</evidence>
<dbReference type="InterPro" id="IPR046866">
    <property type="entry name" value="FapA_N"/>
</dbReference>
<dbReference type="InterPro" id="IPR046865">
    <property type="entry name" value="FapA_b_solenoid"/>
</dbReference>
<dbReference type="OrthoDB" id="5412144at2"/>
<accession>K0NTU9</accession>
<gene>
    <name evidence="3" type="ordered locus">TOL2_C43460</name>
</gene>
<keyword evidence="4" id="KW-1185">Reference proteome</keyword>